<dbReference type="PANTHER" id="PTHR35357:SF17">
    <property type="entry name" value="PECTINESTERASE INHIBITOR 12"/>
    <property type="match status" value="1"/>
</dbReference>
<dbReference type="PANTHER" id="PTHR35357">
    <property type="entry name" value="OS02G0537100 PROTEIN"/>
    <property type="match status" value="1"/>
</dbReference>
<sequence length="226" mass="24394">MGHALQGVQVDSRGVGGVGFSPYNGVAGTAQNTTKTMTLYSIFFLLPALLLSTTTATTITTSSDYDLVNQTCKNASMADPNINCNFCIKAFQTSPSSRHANLTRLGLISINILKHNVMNTTCLIKNLLENKDEKKEDEKGIKAGLKDCLELYSDSISTVGEAARDYRAQRMDDANVKISSVMDDSCTCEDGFHDVGVASPLTTQNNSTFQLSAIALSIMDMFSFSS</sequence>
<dbReference type="GO" id="GO:0004857">
    <property type="term" value="F:enzyme inhibitor activity"/>
    <property type="evidence" value="ECO:0007669"/>
    <property type="project" value="InterPro"/>
</dbReference>
<evidence type="ECO:0000256" key="2">
    <source>
        <dbReference type="ARBA" id="ARBA00023157"/>
    </source>
</evidence>
<accession>A0A9Q1Q772</accession>
<dbReference type="AlphaFoldDB" id="A0A9Q1Q772"/>
<dbReference type="EMBL" id="JAKOGI010000755">
    <property type="protein sequence ID" value="KAJ8430786.1"/>
    <property type="molecule type" value="Genomic_DNA"/>
</dbReference>
<evidence type="ECO:0000313" key="6">
    <source>
        <dbReference type="Proteomes" id="UP001153076"/>
    </source>
</evidence>
<evidence type="ECO:0000256" key="1">
    <source>
        <dbReference type="ARBA" id="ARBA00022729"/>
    </source>
</evidence>
<dbReference type="Proteomes" id="UP001153076">
    <property type="component" value="Unassembled WGS sequence"/>
</dbReference>
<name>A0A9Q1Q772_9CARY</name>
<keyword evidence="6" id="KW-1185">Reference proteome</keyword>
<dbReference type="SUPFAM" id="SSF101148">
    <property type="entry name" value="Plant invertase/pectin methylesterase inhibitor"/>
    <property type="match status" value="1"/>
</dbReference>
<protein>
    <recommendedName>
        <fullName evidence="4">Pectinesterase inhibitor domain-containing protein</fullName>
    </recommendedName>
</protein>
<dbReference type="NCBIfam" id="TIGR01614">
    <property type="entry name" value="PME_inhib"/>
    <property type="match status" value="1"/>
</dbReference>
<comment type="caution">
    <text evidence="5">The sequence shown here is derived from an EMBL/GenBank/DDBJ whole genome shotgun (WGS) entry which is preliminary data.</text>
</comment>
<reference evidence="5" key="1">
    <citation type="submission" date="2022-04" db="EMBL/GenBank/DDBJ databases">
        <title>Carnegiea gigantea Genome sequencing and assembly v2.</title>
        <authorList>
            <person name="Copetti D."/>
            <person name="Sanderson M.J."/>
            <person name="Burquez A."/>
            <person name="Wojciechowski M.F."/>
        </authorList>
    </citation>
    <scope>NUCLEOTIDE SEQUENCE</scope>
    <source>
        <strain evidence="5">SGP5-SGP5p</strain>
        <tissue evidence="5">Aerial part</tissue>
    </source>
</reference>
<keyword evidence="1" id="KW-0732">Signal</keyword>
<comment type="similarity">
    <text evidence="3">Belongs to the PMEI family.</text>
</comment>
<dbReference type="GO" id="GO:0005576">
    <property type="term" value="C:extracellular region"/>
    <property type="evidence" value="ECO:0007669"/>
    <property type="project" value="UniProtKB-ARBA"/>
</dbReference>
<dbReference type="SMART" id="SM00856">
    <property type="entry name" value="PMEI"/>
    <property type="match status" value="1"/>
</dbReference>
<organism evidence="5 6">
    <name type="scientific">Carnegiea gigantea</name>
    <dbReference type="NCBI Taxonomy" id="171969"/>
    <lineage>
        <taxon>Eukaryota</taxon>
        <taxon>Viridiplantae</taxon>
        <taxon>Streptophyta</taxon>
        <taxon>Embryophyta</taxon>
        <taxon>Tracheophyta</taxon>
        <taxon>Spermatophyta</taxon>
        <taxon>Magnoliopsida</taxon>
        <taxon>eudicotyledons</taxon>
        <taxon>Gunneridae</taxon>
        <taxon>Pentapetalae</taxon>
        <taxon>Caryophyllales</taxon>
        <taxon>Cactineae</taxon>
        <taxon>Cactaceae</taxon>
        <taxon>Cactoideae</taxon>
        <taxon>Echinocereeae</taxon>
        <taxon>Carnegiea</taxon>
    </lineage>
</organism>
<evidence type="ECO:0000259" key="4">
    <source>
        <dbReference type="SMART" id="SM00856"/>
    </source>
</evidence>
<feature type="domain" description="Pectinesterase inhibitor" evidence="4">
    <location>
        <begin position="63"/>
        <end position="218"/>
    </location>
</feature>
<dbReference type="InterPro" id="IPR034088">
    <property type="entry name" value="Pla_a_1-like"/>
</dbReference>
<dbReference type="OrthoDB" id="1915198at2759"/>
<dbReference type="InterPro" id="IPR035513">
    <property type="entry name" value="Invertase/methylesterase_inhib"/>
</dbReference>
<dbReference type="CDD" id="cd15795">
    <property type="entry name" value="PMEI-Pla_a_1_like"/>
    <property type="match status" value="1"/>
</dbReference>
<gene>
    <name evidence="5" type="ORF">Cgig2_023280</name>
</gene>
<proteinExistence type="inferred from homology"/>
<dbReference type="FunFam" id="1.20.140.40:FF:000002">
    <property type="entry name" value="Putative invertase inhibitor"/>
    <property type="match status" value="1"/>
</dbReference>
<dbReference type="InterPro" id="IPR006501">
    <property type="entry name" value="Pectinesterase_inhib_dom"/>
</dbReference>
<dbReference type="Gene3D" id="1.20.140.40">
    <property type="entry name" value="Invertase/pectin methylesterase inhibitor family protein"/>
    <property type="match status" value="1"/>
</dbReference>
<evidence type="ECO:0000313" key="5">
    <source>
        <dbReference type="EMBL" id="KAJ8430786.1"/>
    </source>
</evidence>
<keyword evidence="2" id="KW-1015">Disulfide bond</keyword>
<evidence type="ECO:0000256" key="3">
    <source>
        <dbReference type="ARBA" id="ARBA00038471"/>
    </source>
</evidence>
<dbReference type="Pfam" id="PF04043">
    <property type="entry name" value="PMEI"/>
    <property type="match status" value="1"/>
</dbReference>